<dbReference type="InterPro" id="IPR035441">
    <property type="entry name" value="TFIIS/LEDGF_dom_sf"/>
</dbReference>
<protein>
    <submittedName>
        <fullName evidence="2">Uncharacterized protein</fullName>
    </submittedName>
</protein>
<accession>A0A8C6HNG0</accession>
<dbReference type="SUPFAM" id="SSF47676">
    <property type="entry name" value="Conserved domain common to transcription factors TFIIS, elongin A, CRSP70"/>
    <property type="match status" value="1"/>
</dbReference>
<dbReference type="PANTHER" id="PTHR15141:SF75">
    <property type="entry name" value="ELONGIN-A"/>
    <property type="match status" value="1"/>
</dbReference>
<feature type="region of interest" description="Disordered" evidence="1">
    <location>
        <begin position="254"/>
        <end position="277"/>
    </location>
</feature>
<evidence type="ECO:0000313" key="2">
    <source>
        <dbReference type="Ensembl" id="ENSMSIP00000024581.1"/>
    </source>
</evidence>
<reference evidence="2" key="1">
    <citation type="submission" date="2025-08" db="UniProtKB">
        <authorList>
            <consortium name="Ensembl"/>
        </authorList>
    </citation>
    <scope>IDENTIFICATION</scope>
</reference>
<feature type="region of interest" description="Disordered" evidence="1">
    <location>
        <begin position="94"/>
        <end position="164"/>
    </location>
</feature>
<name>A0A8C6HNG0_MUSSI</name>
<feature type="region of interest" description="Disordered" evidence="1">
    <location>
        <begin position="310"/>
        <end position="363"/>
    </location>
</feature>
<sequence>METSSEASVLQKLLNRLCHKTTPGKIYKTLKELFSLPILLDTLAEIDFKQTIKSLKKQQLLMPFVKDLVAKWSTGFLLGPQLQQARQDFGFEKGLTTKGRNTSPEEKPQKSNHLATHMRCPLPGENWSPELQQDGKRKRWEPLSPAKAQGPSAKVPRGETGSSMDLSPNAACAIPEAHSSDVSWFKWNLAQQDQEASSYGWALRKNHRTQVYSACRPAARLQQKHTGTRDSAHCHIGKDKAGCGQPEEKSWAKGHRCKESYSHPESPTPLQVQGSQEERLQALRARLQSTRAKRPQPRQTMMVSFFTQLKSPSQQGKPGKTGAASVQNQHSLSEDPAHPGAQWASCPLPGETGTKKAPAKRPAPLMILSTTRKPSPPETWIDLTHICCPSGTGTWYTLVFLLQTDFLTANLGLLPGLIYRIFHTLSFSHVKL</sequence>
<proteinExistence type="predicted"/>
<keyword evidence="3" id="KW-1185">Reference proteome</keyword>
<dbReference type="Ensembl" id="ENSMSIT00000031023.1">
    <property type="protein sequence ID" value="ENSMSIP00000024581.1"/>
    <property type="gene ID" value="ENSMSIG00000020794.1"/>
</dbReference>
<dbReference type="AlphaFoldDB" id="A0A8C6HNG0"/>
<dbReference type="PANTHER" id="PTHR15141">
    <property type="entry name" value="TRANSCRIPTION ELONGATION FACTOR B POLYPEPTIDE 3"/>
    <property type="match status" value="1"/>
</dbReference>
<evidence type="ECO:0000313" key="3">
    <source>
        <dbReference type="Proteomes" id="UP000694415"/>
    </source>
</evidence>
<feature type="compositionally biased region" description="Polar residues" evidence="1">
    <location>
        <begin position="263"/>
        <end position="275"/>
    </location>
</feature>
<reference evidence="2" key="2">
    <citation type="submission" date="2025-09" db="UniProtKB">
        <authorList>
            <consortium name="Ensembl"/>
        </authorList>
    </citation>
    <scope>IDENTIFICATION</scope>
</reference>
<dbReference type="InterPro" id="IPR051870">
    <property type="entry name" value="Elongin-A_domain"/>
</dbReference>
<evidence type="ECO:0000256" key="1">
    <source>
        <dbReference type="SAM" id="MobiDB-lite"/>
    </source>
</evidence>
<dbReference type="GeneTree" id="ENSGT00960000190293"/>
<dbReference type="Proteomes" id="UP000694415">
    <property type="component" value="Unplaced"/>
</dbReference>
<organism evidence="2 3">
    <name type="scientific">Mus spicilegus</name>
    <name type="common">Mound-building mouse</name>
    <dbReference type="NCBI Taxonomy" id="10103"/>
    <lineage>
        <taxon>Eukaryota</taxon>
        <taxon>Metazoa</taxon>
        <taxon>Chordata</taxon>
        <taxon>Craniata</taxon>
        <taxon>Vertebrata</taxon>
        <taxon>Euteleostomi</taxon>
        <taxon>Mammalia</taxon>
        <taxon>Eutheria</taxon>
        <taxon>Euarchontoglires</taxon>
        <taxon>Glires</taxon>
        <taxon>Rodentia</taxon>
        <taxon>Myomorpha</taxon>
        <taxon>Muroidea</taxon>
        <taxon>Muridae</taxon>
        <taxon>Murinae</taxon>
        <taxon>Mus</taxon>
        <taxon>Mus</taxon>
    </lineage>
</organism>